<evidence type="ECO:0000313" key="2">
    <source>
        <dbReference type="Proteomes" id="UP001433508"/>
    </source>
</evidence>
<evidence type="ECO:0000313" key="1">
    <source>
        <dbReference type="EMBL" id="KAK9241396.1"/>
    </source>
</evidence>
<protein>
    <submittedName>
        <fullName evidence="1">Uncharacterized protein</fullName>
    </submittedName>
</protein>
<comment type="caution">
    <text evidence="1">The sequence shown here is derived from an EMBL/GenBank/DDBJ whole genome shotgun (WGS) entry which is preliminary data.</text>
</comment>
<gene>
    <name evidence="1" type="ORF">V1525DRAFT_9645</name>
</gene>
<organism evidence="1 2">
    <name type="scientific">Lipomyces kononenkoae</name>
    <name type="common">Yeast</name>
    <dbReference type="NCBI Taxonomy" id="34357"/>
    <lineage>
        <taxon>Eukaryota</taxon>
        <taxon>Fungi</taxon>
        <taxon>Dikarya</taxon>
        <taxon>Ascomycota</taxon>
        <taxon>Saccharomycotina</taxon>
        <taxon>Lipomycetes</taxon>
        <taxon>Lipomycetales</taxon>
        <taxon>Lipomycetaceae</taxon>
        <taxon>Lipomyces</taxon>
    </lineage>
</organism>
<reference evidence="2" key="1">
    <citation type="journal article" date="2024" name="Front. Bioeng. Biotechnol.">
        <title>Genome-scale model development and genomic sequencing of the oleaginous clade Lipomyces.</title>
        <authorList>
            <person name="Czajka J.J."/>
            <person name="Han Y."/>
            <person name="Kim J."/>
            <person name="Mondo S.J."/>
            <person name="Hofstad B.A."/>
            <person name="Robles A."/>
            <person name="Haridas S."/>
            <person name="Riley R."/>
            <person name="LaButti K."/>
            <person name="Pangilinan J."/>
            <person name="Andreopoulos W."/>
            <person name="Lipzen A."/>
            <person name="Yan J."/>
            <person name="Wang M."/>
            <person name="Ng V."/>
            <person name="Grigoriev I.V."/>
            <person name="Spatafora J.W."/>
            <person name="Magnuson J.K."/>
            <person name="Baker S.E."/>
            <person name="Pomraning K.R."/>
        </authorList>
    </citation>
    <scope>NUCLEOTIDE SEQUENCE [LARGE SCALE GENOMIC DNA]</scope>
    <source>
        <strain evidence="2">CBS 7786</strain>
    </source>
</reference>
<accession>A0ACC3TBT4</accession>
<sequence length="672" mass="73112">MKYRHDHLADSSADNSPRSSPQQRGKANSSSSKSASRPKVPKPVHPATPSRSSRHRKTSSKGSTLSVSSAHKRGVAFSHVRKKSVHSSSSTQSIKSHTSTARVRLEPEPEPPLPQSSSLLIAAIDQLTMSLSSRPTTNAYQAPAITQTSSQQNPARLASSPTSPLPALSPSLSSSPPPSDTSSPALPLQRVEYSVRSAKEGPAKRHNIGLLGDDEENRVRKISAEFATSICERVFNSARYASDSSKDSGSRSTSATSASTAPSSVGERSPLVDERKFAPPLQLSFEPIMSTGDVINSEAQDEWVRNFEQYLQDSGRVTQETYRQNSAVLPAISEKSAPAPVDDGRFIDAEEDDIDFATEIANLLNTPPVLKKRMTASTTLTASSTPTSTAHRDSRAASSTVSLEYSRLQISSILNNQAFYDFIDNEAETGVRRVSAASTATSRTTVRHTSLSSTILEEPCADLPVANGSQGKPGPIPVTTAFERQKPFSKTETLKPKMRSLREKFSANEHTKPSQQVESHTSTSKEQPPTRPINGTGIPAVTTTGRSYGKYTPLILDFEEDVPKAEEEHTKSESAQPHPIVNHSSPRKRVSFPQTEVFETSLKASRESPVKADPKWVKIQKHLIPRRAAPPPPTVDQSKNNKKPKFKKKKNTRESGTYCSFEFMPNVSLINA</sequence>
<dbReference type="Proteomes" id="UP001433508">
    <property type="component" value="Unassembled WGS sequence"/>
</dbReference>
<dbReference type="EMBL" id="MU971335">
    <property type="protein sequence ID" value="KAK9241396.1"/>
    <property type="molecule type" value="Genomic_DNA"/>
</dbReference>
<keyword evidence="2" id="KW-1185">Reference proteome</keyword>
<name>A0ACC3TBT4_LIPKO</name>
<proteinExistence type="predicted"/>